<evidence type="ECO:0000313" key="3">
    <source>
        <dbReference type="Proteomes" id="UP001497482"/>
    </source>
</evidence>
<keyword evidence="1" id="KW-0732">Signal</keyword>
<dbReference type="Proteomes" id="UP001497482">
    <property type="component" value="Chromosome 3"/>
</dbReference>
<dbReference type="EMBL" id="OZ035825">
    <property type="protein sequence ID" value="CAL1601296.1"/>
    <property type="molecule type" value="Genomic_DNA"/>
</dbReference>
<keyword evidence="3" id="KW-1185">Reference proteome</keyword>
<organism evidence="2 3">
    <name type="scientific">Knipowitschia caucasica</name>
    <name type="common">Caucasian dwarf goby</name>
    <name type="synonym">Pomatoschistus caucasicus</name>
    <dbReference type="NCBI Taxonomy" id="637954"/>
    <lineage>
        <taxon>Eukaryota</taxon>
        <taxon>Metazoa</taxon>
        <taxon>Chordata</taxon>
        <taxon>Craniata</taxon>
        <taxon>Vertebrata</taxon>
        <taxon>Euteleostomi</taxon>
        <taxon>Actinopterygii</taxon>
        <taxon>Neopterygii</taxon>
        <taxon>Teleostei</taxon>
        <taxon>Neoteleostei</taxon>
        <taxon>Acanthomorphata</taxon>
        <taxon>Gobiaria</taxon>
        <taxon>Gobiiformes</taxon>
        <taxon>Gobioidei</taxon>
        <taxon>Gobiidae</taxon>
        <taxon>Gobiinae</taxon>
        <taxon>Knipowitschia</taxon>
    </lineage>
</organism>
<sequence>MRLLFPLCGLCVVLSVRPLLDGAGRPLAATRLCDVSAQERLGSRRKNGEKIARTLAVRPKMTLDLFHLMWLFERAGLVGFLLLLIR</sequence>
<protein>
    <recommendedName>
        <fullName evidence="4">Secreted protein</fullName>
    </recommendedName>
</protein>
<evidence type="ECO:0000313" key="2">
    <source>
        <dbReference type="EMBL" id="CAL1601296.1"/>
    </source>
</evidence>
<evidence type="ECO:0000256" key="1">
    <source>
        <dbReference type="SAM" id="SignalP"/>
    </source>
</evidence>
<evidence type="ECO:0008006" key="4">
    <source>
        <dbReference type="Google" id="ProtNLM"/>
    </source>
</evidence>
<feature type="chain" id="PRO_5043729861" description="Secreted protein" evidence="1">
    <location>
        <begin position="16"/>
        <end position="86"/>
    </location>
</feature>
<feature type="signal peptide" evidence="1">
    <location>
        <begin position="1"/>
        <end position="15"/>
    </location>
</feature>
<proteinExistence type="predicted"/>
<name>A0AAV2LIF5_KNICA</name>
<accession>A0AAV2LIF5</accession>
<gene>
    <name evidence="2" type="ORF">KC01_LOCUS29291</name>
</gene>
<dbReference type="AlphaFoldDB" id="A0AAV2LIF5"/>
<reference evidence="2 3" key="1">
    <citation type="submission" date="2024-04" db="EMBL/GenBank/DDBJ databases">
        <authorList>
            <person name="Waldvogel A.-M."/>
            <person name="Schoenle A."/>
        </authorList>
    </citation>
    <scope>NUCLEOTIDE SEQUENCE [LARGE SCALE GENOMIC DNA]</scope>
</reference>